<reference evidence="2" key="1">
    <citation type="journal article" date="2022" name="bioRxiv">
        <title>Sequencing and chromosome-scale assembly of the giantPleurodeles waltlgenome.</title>
        <authorList>
            <person name="Brown T."/>
            <person name="Elewa A."/>
            <person name="Iarovenko S."/>
            <person name="Subramanian E."/>
            <person name="Araus A.J."/>
            <person name="Petzold A."/>
            <person name="Susuki M."/>
            <person name="Suzuki K.-i.T."/>
            <person name="Hayashi T."/>
            <person name="Toyoda A."/>
            <person name="Oliveira C."/>
            <person name="Osipova E."/>
            <person name="Leigh N.D."/>
            <person name="Simon A."/>
            <person name="Yun M.H."/>
        </authorList>
    </citation>
    <scope>NUCLEOTIDE SEQUENCE</scope>
    <source>
        <strain evidence="2">20211129_DDA</strain>
        <tissue evidence="2">Liver</tissue>
    </source>
</reference>
<organism evidence="2 3">
    <name type="scientific">Pleurodeles waltl</name>
    <name type="common">Iberian ribbed newt</name>
    <dbReference type="NCBI Taxonomy" id="8319"/>
    <lineage>
        <taxon>Eukaryota</taxon>
        <taxon>Metazoa</taxon>
        <taxon>Chordata</taxon>
        <taxon>Craniata</taxon>
        <taxon>Vertebrata</taxon>
        <taxon>Euteleostomi</taxon>
        <taxon>Amphibia</taxon>
        <taxon>Batrachia</taxon>
        <taxon>Caudata</taxon>
        <taxon>Salamandroidea</taxon>
        <taxon>Salamandridae</taxon>
        <taxon>Pleurodelinae</taxon>
        <taxon>Pleurodeles</taxon>
    </lineage>
</organism>
<protein>
    <submittedName>
        <fullName evidence="2">Uncharacterized protein</fullName>
    </submittedName>
</protein>
<keyword evidence="3" id="KW-1185">Reference proteome</keyword>
<name>A0AAV7T8Z7_PLEWA</name>
<proteinExistence type="predicted"/>
<evidence type="ECO:0000313" key="3">
    <source>
        <dbReference type="Proteomes" id="UP001066276"/>
    </source>
</evidence>
<evidence type="ECO:0000313" key="2">
    <source>
        <dbReference type="EMBL" id="KAJ1173028.1"/>
    </source>
</evidence>
<dbReference type="EMBL" id="JANPWB010000007">
    <property type="protein sequence ID" value="KAJ1173028.1"/>
    <property type="molecule type" value="Genomic_DNA"/>
</dbReference>
<feature type="region of interest" description="Disordered" evidence="1">
    <location>
        <begin position="80"/>
        <end position="100"/>
    </location>
</feature>
<dbReference type="Proteomes" id="UP001066276">
    <property type="component" value="Chromosome 4_1"/>
</dbReference>
<comment type="caution">
    <text evidence="2">The sequence shown here is derived from an EMBL/GenBank/DDBJ whole genome shotgun (WGS) entry which is preliminary data.</text>
</comment>
<dbReference type="AlphaFoldDB" id="A0AAV7T8Z7"/>
<accession>A0AAV7T8Z7</accession>
<gene>
    <name evidence="2" type="ORF">NDU88_004870</name>
</gene>
<sequence length="100" mass="10687">MAPKRYQCSSGSETEGCVDAVGDPLCVEVTAGDPVPLLPERVRSAPLRRHLEATKKMTKVSGPVVPWKALLQPGLFREGRVATNNTGDPSVRASWGEAAM</sequence>
<evidence type="ECO:0000256" key="1">
    <source>
        <dbReference type="SAM" id="MobiDB-lite"/>
    </source>
</evidence>